<feature type="coiled-coil region" evidence="2">
    <location>
        <begin position="1063"/>
        <end position="1090"/>
    </location>
</feature>
<dbReference type="PANTHER" id="PTHR36812:SF9">
    <property type="entry name" value="MYB-LIKE PROTEIN X ISOFORM X1"/>
    <property type="match status" value="1"/>
</dbReference>
<feature type="compositionally biased region" description="Basic and acidic residues" evidence="3">
    <location>
        <begin position="728"/>
        <end position="742"/>
    </location>
</feature>
<keyword evidence="1" id="KW-0103">Bromodomain</keyword>
<feature type="compositionally biased region" description="Acidic residues" evidence="3">
    <location>
        <begin position="1204"/>
        <end position="1220"/>
    </location>
</feature>
<feature type="region of interest" description="Disordered" evidence="3">
    <location>
        <begin position="54"/>
        <end position="237"/>
    </location>
</feature>
<dbReference type="OrthoDB" id="124855at2759"/>
<keyword evidence="2" id="KW-0175">Coiled coil</keyword>
<reference evidence="5" key="1">
    <citation type="journal article" date="2021" name="Sci. Rep.">
        <title>Diploid genomic architecture of Nitzschia inconspicua, an elite biomass production diatom.</title>
        <authorList>
            <person name="Oliver A."/>
            <person name="Podell S."/>
            <person name="Pinowska A."/>
            <person name="Traller J.C."/>
            <person name="Smith S.R."/>
            <person name="McClure R."/>
            <person name="Beliaev A."/>
            <person name="Bohutskyi P."/>
            <person name="Hill E.A."/>
            <person name="Rabines A."/>
            <person name="Zheng H."/>
            <person name="Allen L.Z."/>
            <person name="Kuo A."/>
            <person name="Grigoriev I.V."/>
            <person name="Allen A.E."/>
            <person name="Hazlebeck D."/>
            <person name="Allen E.E."/>
        </authorList>
    </citation>
    <scope>NUCLEOTIDE SEQUENCE</scope>
    <source>
        <strain evidence="5">Hildebrandi</strain>
    </source>
</reference>
<feature type="region of interest" description="Disordered" evidence="3">
    <location>
        <begin position="719"/>
        <end position="754"/>
    </location>
</feature>
<evidence type="ECO:0000259" key="4">
    <source>
        <dbReference type="PROSITE" id="PS50014"/>
    </source>
</evidence>
<dbReference type="InterPro" id="IPR053820">
    <property type="entry name" value="MSL3_chromo-like"/>
</dbReference>
<feature type="compositionally biased region" description="Acidic residues" evidence="3">
    <location>
        <begin position="62"/>
        <end position="79"/>
    </location>
</feature>
<dbReference type="PROSITE" id="PS50014">
    <property type="entry name" value="BROMODOMAIN_2"/>
    <property type="match status" value="1"/>
</dbReference>
<evidence type="ECO:0000256" key="1">
    <source>
        <dbReference type="PROSITE-ProRule" id="PRU00035"/>
    </source>
</evidence>
<accession>A0A9K3LVQ9</accession>
<dbReference type="PROSITE" id="PS51542">
    <property type="entry name" value="FYRN"/>
    <property type="match status" value="1"/>
</dbReference>
<evidence type="ECO:0000256" key="3">
    <source>
        <dbReference type="SAM" id="MobiDB-lite"/>
    </source>
</evidence>
<feature type="compositionally biased region" description="Basic residues" evidence="3">
    <location>
        <begin position="182"/>
        <end position="198"/>
    </location>
</feature>
<comment type="caution">
    <text evidence="5">The sequence shown here is derived from an EMBL/GenBank/DDBJ whole genome shotgun (WGS) entry which is preliminary data.</text>
</comment>
<sequence>MSDNNNKDSDSFKEASAEDSDEFMSVDGGQEVNNKANDDVDVDVAVQVAAVLGLGVQAVGGGDDDDGAADEEEDDDDNDNAVAADVAEHDPDMEDDADEEEEEEVEAVASVVEEDENDEEDEHVVDAEDVDDDNDPSAEPPTVVVAMEDVEEGGDDDDIPEVEAVAIVDEEPSRPEPVRSTPKPKKTNTKKTATKSPKRGTPAKGKPASSATTATKKRKKAKATTSKNDPKSSVFSRIDPKRMEAANAAREMLYEAVPRLPFPVNESSGDQYYVRNFGRLKVGNDGTSSKFSTPTALYPVGFSCDRFEFSPSHGRILKLRCSIIDGKVIGQTGPIFRVMWGQGVDDDIDKVEYPYDPFTNSAPITSGKDDVVAIPTPSAMHPAIDQQVIPAVGMRVKARFDKSHYYHGTITKVVEREVSNSSKSKKKKRKTIHITILYDDGSTEDTSFPDPDITLVMPGNDDEVDEFGRIERTELNGKPVQTTIGKSPLEAWSLALVKLGLIDEIIVERAMEALEAARKANELHARGKKKVAVKVEDEAKVDANSNFAEDDAQEQLDPDAEPYSEKELALRERLEALKKEYNDAALNDGSVAEDLANARVALMGPMACNPFPEGQNSIQNQASFLAVAVRKEKAKMGSTGNRKKIVNATDLLERSNTFVNGDVEALVEGLPGSEYSTNYIFLKKRGSSSVSKAWIQEQQQRVEREKEREKAKKLKLLKEAQAKASQQQEKDNKRKRMEDERNARKKQKLEEEEEIRKQREEARLAKLAIQVEDRLAKEAHVQRERVILILAKNWNREMARRRKHAELVAGQVASEAKNSSVTVSDLPDLPPFGKEYDEDVLRIWDFFNTFGKCFIDRKYLEKLPSLDALQSAMDTLQKQTSKQRRKEALSFVTDLAVSMCQPLAVVLTRLLFASLIALNPTIQKEFNAAYWMEDGGGKTQEGDDAEIENAFSNNVLLPVNEMTWKEIARLALLNDALEEIGFTRQDIAHYVRGYRSTGHPNSKEARRLRKMEGVGMECLLQQFSEHRINDDGYHGNNKIVLLRTPSSPQCHPDDWRYYLHNIKKLKNSQKAELERNLKSAKDLLSKKIATDPAAPAFLSELEIGLSNVKSDVKKAKDLALALLDRATGEVYSKEVIGSVVKRDVLESTKSLDALDRPCMGQLKELSLPISERKNLARIRSQYMADAATVKEEQNRRKKKKMSGEEGDDDDDDDEDDEDEDEKKSSNADMDPMGEKQSGQQTSLLASDIKASSDDDNSDDVAKEDGSSGDQKIGKETEYDYFCGDVPDAPELIRRCLAVLRTLTMCGPGETFLMPADPQEVPNYYEQLVRPMCLREAGLRLLAAADHFKSLSEEEASRFEEDTVAEFARNIRLIVRNTIAYTNAGPMVVSAGGELLRIFERLLLDWVLAPADQLPPLEMLDDDLCVESHESDLESTVLLCDACEGKYNISRLNPPLRAIPQGEWYCPRCLSGRWWGHFDPRVGKTIIANGSVAVIKRCMFTQPEAIAPAPSLLYELASPDGKTRMMPLAEIDGLLNESGITVPPIKCLEAVAESIGYSAGIDHGRRPDIIPVLVNPNVSDGAAEMVLNSTVFQDSISTAGTLMINNTEDMTAEEWLRLLTLLLMKCASSDLILNVASEMEAKAAEQMSKAVETMSKISHFTQALPRAPFVEEEVDGDTPSLSNEAVASAAFVVQEERGTSSSSLTKNEPEQVESNLKHVEVATAIVEANAVQVDPMEIDGVQSNAIIQVVDANAANPDVTVAPDARTAALKDKSMRQKAREDGIAAFCIKNLLRSTVASFEQDSVSLAIESSLSPKVSGLSFSKTRCRGSICDFCGLSDTALGTNLVRVPNEIEWNELILHSTRNRRTQLVADMTDQQSALQTGKVLKLSIRIGEDLFSDDPDEDYFAGTIDGGMLEFLPRNSDGFLDELLFRYEAGLPFISGTMTAHECCAIAVHNARKIKIVEKFRENEVLAAEREAGITCGRTLELGKDGVGRSYWHFNSDLRTLFVCTPTRGKQPKWQKFSKPEEISSVIVSLRKDPVALELQRTFPEADSLIRNGRWSDLLMKRRFNIEVQPQEVDQTEKQDNGVIGEGTGEVTDSAENDQLYEEGEHVLVESLCGNMLWDADIIGVARAKEHGVAYRVSYRGWSSRYDEWVAAFRVVEPSAHNKEVQEEMMQDSIEERKCLPTSIENLAAKSFLYSKDRLRGNVPLPDFHRIAHVPPNASSNMRTFSAMKAAILAIEAALPIGSVDNTAKGPWRSDLAEQWRRKVFQSSGPYDLMRCLLALEESIAEEWIRPDLGHLRTGLPLRAKALEEATPSSLAIRVLLLDRSLAYKLVDKKRFKPGKKK</sequence>
<dbReference type="InterPro" id="IPR001487">
    <property type="entry name" value="Bromodomain"/>
</dbReference>
<dbReference type="Pfam" id="PF22732">
    <property type="entry name" value="MSL3_chromo-like"/>
    <property type="match status" value="1"/>
</dbReference>
<dbReference type="InterPro" id="IPR003888">
    <property type="entry name" value="FYrich_N"/>
</dbReference>
<feature type="compositionally biased region" description="Acidic residues" evidence="3">
    <location>
        <begin position="91"/>
        <end position="136"/>
    </location>
</feature>
<feature type="compositionally biased region" description="Acidic residues" evidence="3">
    <location>
        <begin position="548"/>
        <end position="562"/>
    </location>
</feature>
<proteinExistence type="predicted"/>
<evidence type="ECO:0000256" key="2">
    <source>
        <dbReference type="SAM" id="Coils"/>
    </source>
</evidence>
<protein>
    <recommendedName>
        <fullName evidence="4">Bromo domain-containing protein</fullName>
    </recommendedName>
</protein>
<feature type="compositionally biased region" description="Low complexity" evidence="3">
    <location>
        <begin position="203"/>
        <end position="214"/>
    </location>
</feature>
<feature type="region of interest" description="Disordered" evidence="3">
    <location>
        <begin position="1186"/>
        <end position="1272"/>
    </location>
</feature>
<feature type="domain" description="Bromo" evidence="4">
    <location>
        <begin position="1311"/>
        <end position="1388"/>
    </location>
</feature>
<reference evidence="5" key="2">
    <citation type="submission" date="2021-04" db="EMBL/GenBank/DDBJ databases">
        <authorList>
            <person name="Podell S."/>
        </authorList>
    </citation>
    <scope>NUCLEOTIDE SEQUENCE</scope>
    <source>
        <strain evidence="5">Hildebrandi</strain>
    </source>
</reference>
<evidence type="ECO:0000313" key="5">
    <source>
        <dbReference type="EMBL" id="KAG7368943.1"/>
    </source>
</evidence>
<dbReference type="CDD" id="cd04369">
    <property type="entry name" value="Bromodomain"/>
    <property type="match status" value="1"/>
</dbReference>
<feature type="region of interest" description="Disordered" evidence="3">
    <location>
        <begin position="542"/>
        <end position="562"/>
    </location>
</feature>
<gene>
    <name evidence="5" type="ORF">IV203_031686</name>
</gene>
<dbReference type="Proteomes" id="UP000693970">
    <property type="component" value="Unassembled WGS sequence"/>
</dbReference>
<dbReference type="EMBL" id="JAGRRH010000006">
    <property type="protein sequence ID" value="KAG7368943.1"/>
    <property type="molecule type" value="Genomic_DNA"/>
</dbReference>
<evidence type="ECO:0000313" key="6">
    <source>
        <dbReference type="Proteomes" id="UP000693970"/>
    </source>
</evidence>
<organism evidence="5 6">
    <name type="scientific">Nitzschia inconspicua</name>
    <dbReference type="NCBI Taxonomy" id="303405"/>
    <lineage>
        <taxon>Eukaryota</taxon>
        <taxon>Sar</taxon>
        <taxon>Stramenopiles</taxon>
        <taxon>Ochrophyta</taxon>
        <taxon>Bacillariophyta</taxon>
        <taxon>Bacillariophyceae</taxon>
        <taxon>Bacillariophycidae</taxon>
        <taxon>Bacillariales</taxon>
        <taxon>Bacillariaceae</taxon>
        <taxon>Nitzschia</taxon>
    </lineage>
</organism>
<dbReference type="GO" id="GO:0005634">
    <property type="term" value="C:nucleus"/>
    <property type="evidence" value="ECO:0007669"/>
    <property type="project" value="InterPro"/>
</dbReference>
<feature type="compositionally biased region" description="Basic and acidic residues" evidence="3">
    <location>
        <begin position="1259"/>
        <end position="1272"/>
    </location>
</feature>
<keyword evidence="6" id="KW-1185">Reference proteome</keyword>
<dbReference type="PANTHER" id="PTHR36812">
    <property type="entry name" value="NEUROFILAMENT TRIPLET M PROTEIN-LIKE PROTEIN"/>
    <property type="match status" value="1"/>
</dbReference>
<name>A0A9K3LVQ9_9STRA</name>
<feature type="compositionally biased region" description="Basic and acidic residues" evidence="3">
    <location>
        <begin position="1"/>
        <end position="16"/>
    </location>
</feature>
<feature type="region of interest" description="Disordered" evidence="3">
    <location>
        <begin position="1"/>
        <end position="39"/>
    </location>
</feature>
<feature type="compositionally biased region" description="Acidic residues" evidence="3">
    <location>
        <begin position="148"/>
        <end position="161"/>
    </location>
</feature>